<dbReference type="RefSeq" id="XP_014152549.1">
    <property type="nucleotide sequence ID" value="XM_014297074.1"/>
</dbReference>
<dbReference type="EMBL" id="KQ242450">
    <property type="protein sequence ID" value="KNC78647.1"/>
    <property type="molecule type" value="Genomic_DNA"/>
</dbReference>
<evidence type="ECO:0000313" key="3">
    <source>
        <dbReference type="Proteomes" id="UP000054560"/>
    </source>
</evidence>
<evidence type="ECO:0000313" key="2">
    <source>
        <dbReference type="EMBL" id="KNC78647.1"/>
    </source>
</evidence>
<feature type="compositionally biased region" description="Basic and acidic residues" evidence="1">
    <location>
        <begin position="1267"/>
        <end position="1276"/>
    </location>
</feature>
<protein>
    <submittedName>
        <fullName evidence="2">Uncharacterized protein</fullName>
    </submittedName>
</protein>
<organism evidence="2 3">
    <name type="scientific">Sphaeroforma arctica JP610</name>
    <dbReference type="NCBI Taxonomy" id="667725"/>
    <lineage>
        <taxon>Eukaryota</taxon>
        <taxon>Ichthyosporea</taxon>
        <taxon>Ichthyophonida</taxon>
        <taxon>Sphaeroforma</taxon>
    </lineage>
</organism>
<keyword evidence="3" id="KW-1185">Reference proteome</keyword>
<name>A0A0L0FPC0_9EUKA</name>
<dbReference type="GeneID" id="25909434"/>
<reference evidence="2 3" key="1">
    <citation type="submission" date="2011-02" db="EMBL/GenBank/DDBJ databases">
        <title>The Genome Sequence of Sphaeroforma arctica JP610.</title>
        <authorList>
            <consortium name="The Broad Institute Genome Sequencing Platform"/>
            <person name="Russ C."/>
            <person name="Cuomo C."/>
            <person name="Young S.K."/>
            <person name="Zeng Q."/>
            <person name="Gargeya S."/>
            <person name="Alvarado L."/>
            <person name="Berlin A."/>
            <person name="Chapman S.B."/>
            <person name="Chen Z."/>
            <person name="Freedman E."/>
            <person name="Gellesch M."/>
            <person name="Goldberg J."/>
            <person name="Griggs A."/>
            <person name="Gujja S."/>
            <person name="Heilman E."/>
            <person name="Heiman D."/>
            <person name="Howarth C."/>
            <person name="Mehta T."/>
            <person name="Neiman D."/>
            <person name="Pearson M."/>
            <person name="Roberts A."/>
            <person name="Saif S."/>
            <person name="Shea T."/>
            <person name="Shenoy N."/>
            <person name="Sisk P."/>
            <person name="Stolte C."/>
            <person name="Sykes S."/>
            <person name="White J."/>
            <person name="Yandava C."/>
            <person name="Burger G."/>
            <person name="Gray M.W."/>
            <person name="Holland P.W.H."/>
            <person name="King N."/>
            <person name="Lang F.B.F."/>
            <person name="Roger A.J."/>
            <person name="Ruiz-Trillo I."/>
            <person name="Haas B."/>
            <person name="Nusbaum C."/>
            <person name="Birren B."/>
        </authorList>
    </citation>
    <scope>NUCLEOTIDE SEQUENCE [LARGE SCALE GENOMIC DNA]</scope>
    <source>
        <strain evidence="2 3">JP610</strain>
    </source>
</reference>
<evidence type="ECO:0000256" key="1">
    <source>
        <dbReference type="SAM" id="MobiDB-lite"/>
    </source>
</evidence>
<accession>A0A0L0FPC0</accession>
<sequence>MIRFTHAPSQRVALAYNPQQSRIYSLWRLNSGPELLCTRTRTPKVRTLSNMAVHIPVQVRMCKLKGVSKCLCQLSRRDTLLSCNSPSRSLHTSAHKYTYTHSRYTYYSNPNRIHTDMHTQQYTVNRPRSQQRSHSRATSHCIGHAQPSSVMPGGAFEMGHPRRSSLLLSRVCGSHNTSRPCNTASGVSDAQFRTYNYNHSRERLERRCHGMCKPPINRALATASRAAIKPAMYKRAVNPRIWNDQAMITFSPIDDETVPLPTSTDVSGLLENTFRYANHWSTPLLQADVYATHGLTSREWKVVCQIARSNHNVLWTYWSLLVLRLKGVADGRQWTDMPDLIEHCMWVYHNTSDPTFQIRLRALSVQYFIDITRFRDHTLDNDLMIRLLRLWLREPITEQWFVKSVRGGMLQYMAKKYRLELGLKELRRHDSLYIFHNEYECGKFSRWLLQHASEGSQGCQEIWSAYLKTLVRRGRRDSAMQALMYMDHLNLEFDSKVVRELLDNSFAPFAEEQRLRRENQATALADADNAMGLSSYSAIALLSQPLRNGLLADNSDSQSAHVPVSGIMALYKCVKALKLPMPKEWYHVLIGATLDPDSPNGSLMVKLQAVTEIIARMEAGDDDVRPDSSTLAVVVHGLEPSGAVDMALSLVHSMEKKIQDSNRTIVRTKPFESVYETMLNMLARFPYVREGAGAWVYSRWLARRSTVDNSGADTRRAQMLFRVMKSEHTHHTVPNNVLLEEVFKASAHDSDLTKTVTLWAAQCCAESPAAYDADAETRLEPLLRLLNKCSVDLDVDMACALAECAVIEYEVKLLLDTLSRSPAAKMPDPAHTYLSGEQLGTLHHYRVCAAALAVTHRPRSVDRCVPNFAHFLWTEMQPKARPAQGKKQVQSVGLVEPPGGGNKLRSNVVLDRGALEKGTASLISACLSFPMLGNSSVSDGVADDDYTAWARDALERNVNLDDIRRHVGTRAAKAVKGDNATKSMKSTKQRTKFGLDRLPFMLRQARNEHGVSLLPDAVDALWDDGIKYLALELFKAHLSEHISGAEQTAEERLASRGPNTYMPPPSSVLNVVLRMCVEMDRLDVALEAVESVRVCQWGTAEHSMRRPSYLEALRSGLGGMEQKFGRSSEYARIMRVYQNLGGSGPLISPDEVERVHIEELSAAVAESTLYVEDKAAIERVHARRYLVHKAFELPETMQSNLELEASLTPDGYWTKIPTEKDIAQAVADMNQEMMDTLSQSNLKSRAGTAISPTHVRSGEESLQGYHPEQDSSRDQSEGKFLEELFDSPYVSAMPAASSVPSVVDDLIIGLESVRTGGSDDVQSGISRDDERQGHIATLSTGDMTDRYSKDPFNWSENDDWLTFDIKGKSKGGEAADANAFNIDGDRKALSVEKAEQVAELTGLEMFNVLRKFQGKEAQKKG</sequence>
<proteinExistence type="predicted"/>
<gene>
    <name evidence="2" type="ORF">SARC_08930</name>
</gene>
<dbReference type="InterPro" id="IPR011990">
    <property type="entry name" value="TPR-like_helical_dom_sf"/>
</dbReference>
<feature type="region of interest" description="Disordered" evidence="1">
    <location>
        <begin position="1254"/>
        <end position="1276"/>
    </location>
</feature>
<dbReference type="Proteomes" id="UP000054560">
    <property type="component" value="Unassembled WGS sequence"/>
</dbReference>
<dbReference type="Gene3D" id="1.25.40.10">
    <property type="entry name" value="Tetratricopeptide repeat domain"/>
    <property type="match status" value="1"/>
</dbReference>